<dbReference type="Gene3D" id="2.60.40.10">
    <property type="entry name" value="Immunoglobulins"/>
    <property type="match status" value="1"/>
</dbReference>
<evidence type="ECO:0000313" key="3">
    <source>
        <dbReference type="Proteomes" id="UP000565785"/>
    </source>
</evidence>
<dbReference type="SMART" id="SM00408">
    <property type="entry name" value="IGc2"/>
    <property type="match status" value="1"/>
</dbReference>
<dbReference type="AlphaFoldDB" id="A0A7L1N4K8"/>
<feature type="non-terminal residue" evidence="2">
    <location>
        <position position="92"/>
    </location>
</feature>
<proteinExistence type="predicted"/>
<dbReference type="SUPFAM" id="SSF48726">
    <property type="entry name" value="Immunoglobulin"/>
    <property type="match status" value="1"/>
</dbReference>
<keyword evidence="2" id="KW-0808">Transferase</keyword>
<organism evidence="2 3">
    <name type="scientific">Rhinopomastus cyanomelas</name>
    <name type="common">Common scimitarbill</name>
    <dbReference type="NCBI Taxonomy" id="113115"/>
    <lineage>
        <taxon>Eukaryota</taxon>
        <taxon>Metazoa</taxon>
        <taxon>Chordata</taxon>
        <taxon>Craniata</taxon>
        <taxon>Vertebrata</taxon>
        <taxon>Euteleostomi</taxon>
        <taxon>Archelosauria</taxon>
        <taxon>Archosauria</taxon>
        <taxon>Dinosauria</taxon>
        <taxon>Saurischia</taxon>
        <taxon>Theropoda</taxon>
        <taxon>Coelurosauria</taxon>
        <taxon>Aves</taxon>
        <taxon>Neognathae</taxon>
        <taxon>Neoaves</taxon>
        <taxon>Telluraves</taxon>
        <taxon>Coraciimorphae</taxon>
        <taxon>Bucerotiformes</taxon>
        <taxon>Rhinopomastidae</taxon>
        <taxon>Rhinopomastus</taxon>
    </lineage>
</organism>
<gene>
    <name evidence="2" type="primary">Axl_0</name>
    <name evidence="2" type="ORF">RHICYA_R16103</name>
</gene>
<evidence type="ECO:0000259" key="1">
    <source>
        <dbReference type="PROSITE" id="PS50835"/>
    </source>
</evidence>
<name>A0A7L1N4K8_RHICY</name>
<reference evidence="2 3" key="1">
    <citation type="submission" date="2019-09" db="EMBL/GenBank/DDBJ databases">
        <title>Bird 10,000 Genomes (B10K) Project - Family phase.</title>
        <authorList>
            <person name="Zhang G."/>
        </authorList>
    </citation>
    <scope>NUCLEOTIDE SEQUENCE [LARGE SCALE GENOMIC DNA]</scope>
    <source>
        <strain evidence="2">B10K-DU-002-35</strain>
        <tissue evidence="2">Muscle</tissue>
    </source>
</reference>
<feature type="non-terminal residue" evidence="2">
    <location>
        <position position="1"/>
    </location>
</feature>
<dbReference type="InterPro" id="IPR003598">
    <property type="entry name" value="Ig_sub2"/>
</dbReference>
<dbReference type="InterPro" id="IPR036179">
    <property type="entry name" value="Ig-like_dom_sf"/>
</dbReference>
<dbReference type="OrthoDB" id="9299091at2759"/>
<dbReference type="Proteomes" id="UP000565785">
    <property type="component" value="Unassembled WGS sequence"/>
</dbReference>
<keyword evidence="2" id="KW-0418">Kinase</keyword>
<dbReference type="PROSITE" id="PS50835">
    <property type="entry name" value="IG_LIKE"/>
    <property type="match status" value="1"/>
</dbReference>
<dbReference type="InterPro" id="IPR007110">
    <property type="entry name" value="Ig-like_dom"/>
</dbReference>
<evidence type="ECO:0000313" key="2">
    <source>
        <dbReference type="EMBL" id="NXN94349.1"/>
    </source>
</evidence>
<dbReference type="EMBL" id="VXBP01002653">
    <property type="protein sequence ID" value="NXN94349.1"/>
    <property type="molecule type" value="Genomic_DNA"/>
</dbReference>
<keyword evidence="3" id="KW-1185">Reference proteome</keyword>
<dbReference type="Pfam" id="PF13927">
    <property type="entry name" value="Ig_3"/>
    <property type="match status" value="1"/>
</dbReference>
<dbReference type="GO" id="GO:0016301">
    <property type="term" value="F:kinase activity"/>
    <property type="evidence" value="ECO:0007669"/>
    <property type="project" value="UniProtKB-KW"/>
</dbReference>
<feature type="domain" description="Ig-like" evidence="1">
    <location>
        <begin position="1"/>
        <end position="92"/>
    </location>
</feature>
<dbReference type="InterPro" id="IPR013783">
    <property type="entry name" value="Ig-like_fold"/>
</dbReference>
<comment type="caution">
    <text evidence="2">The sequence shown here is derived from an EMBL/GenBank/DDBJ whole genome shotgun (WGS) entry which is preliminary data.</text>
</comment>
<protein>
    <submittedName>
        <fullName evidence="2">UFO kinase</fullName>
    </submittedName>
</protein>
<sequence length="92" mass="9739">PAALWFLEEPSNISTSPGRGVRLSCRVGGAGPPPELGWLLEGAPLELADTDLAQLPLGDHGWVATSQLRLPSVQVADAGRYRCWAQAGGHRL</sequence>
<accession>A0A7L1N4K8</accession>